<protein>
    <submittedName>
        <fullName evidence="5">Fjo24</fullName>
    </submittedName>
</protein>
<feature type="chain" id="PRO_5002642493" evidence="2">
    <location>
        <begin position="22"/>
        <end position="1137"/>
    </location>
</feature>
<dbReference type="InterPro" id="IPR001769">
    <property type="entry name" value="Gingipain"/>
</dbReference>
<dbReference type="InterPro" id="IPR029030">
    <property type="entry name" value="Caspase-like_dom_sf"/>
</dbReference>
<evidence type="ECO:0000313" key="6">
    <source>
        <dbReference type="Proteomes" id="UP000004095"/>
    </source>
</evidence>
<dbReference type="RefSeq" id="WP_002702531.1">
    <property type="nucleotide sequence ID" value="NZ_AAWS01000046.1"/>
</dbReference>
<comment type="caution">
    <text evidence="5">The sequence shown here is derived from an EMBL/GenBank/DDBJ whole genome shotgun (WGS) entry which is preliminary data.</text>
</comment>
<dbReference type="eggNOG" id="COG1572">
    <property type="taxonomic scope" value="Bacteria"/>
</dbReference>
<dbReference type="CDD" id="cd02258">
    <property type="entry name" value="Peptidase_C25_N"/>
    <property type="match status" value="1"/>
</dbReference>
<evidence type="ECO:0000256" key="2">
    <source>
        <dbReference type="SAM" id="SignalP"/>
    </source>
</evidence>
<gene>
    <name evidence="5" type="ORF">M23134_00640</name>
</gene>
<dbReference type="Pfam" id="PF13860">
    <property type="entry name" value="FlgD_ig"/>
    <property type="match status" value="1"/>
</dbReference>
<dbReference type="OrthoDB" id="9809780at2"/>
<name>A1ZVJ9_MICM2</name>
<reference evidence="5 6" key="1">
    <citation type="submission" date="2007-01" db="EMBL/GenBank/DDBJ databases">
        <authorList>
            <person name="Haygood M."/>
            <person name="Podell S."/>
            <person name="Anderson C."/>
            <person name="Hopkinson B."/>
            <person name="Roe K."/>
            <person name="Barbeau K."/>
            <person name="Gaasterland T."/>
            <person name="Ferriera S."/>
            <person name="Johnson J."/>
            <person name="Kravitz S."/>
            <person name="Beeson K."/>
            <person name="Sutton G."/>
            <person name="Rogers Y.-H."/>
            <person name="Friedman R."/>
            <person name="Frazier M."/>
            <person name="Venter J.C."/>
        </authorList>
    </citation>
    <scope>NUCLEOTIDE SEQUENCE [LARGE SCALE GENOMIC DNA]</scope>
    <source>
        <strain evidence="5 6">ATCC 23134</strain>
    </source>
</reference>
<dbReference type="Proteomes" id="UP000004095">
    <property type="component" value="Unassembled WGS sequence"/>
</dbReference>
<dbReference type="InterPro" id="IPR026444">
    <property type="entry name" value="Secre_tail"/>
</dbReference>
<dbReference type="Gene3D" id="3.40.50.1460">
    <property type="match status" value="1"/>
</dbReference>
<dbReference type="NCBIfam" id="TIGR04183">
    <property type="entry name" value="Por_Secre_tail"/>
    <property type="match status" value="1"/>
</dbReference>
<dbReference type="EMBL" id="AAWS01000046">
    <property type="protein sequence ID" value="EAY25542.1"/>
    <property type="molecule type" value="Genomic_DNA"/>
</dbReference>
<dbReference type="MEROPS" id="C25.004"/>
<dbReference type="InterPro" id="IPR025965">
    <property type="entry name" value="FlgD/Vpr_Ig-like"/>
</dbReference>
<evidence type="ECO:0000259" key="4">
    <source>
        <dbReference type="Pfam" id="PF13860"/>
    </source>
</evidence>
<dbReference type="Gene3D" id="3.40.50.10390">
    <property type="entry name" value="Gingipain r, domain 1"/>
    <property type="match status" value="1"/>
</dbReference>
<evidence type="ECO:0000259" key="3">
    <source>
        <dbReference type="Pfam" id="PF01364"/>
    </source>
</evidence>
<dbReference type="GO" id="GO:0006508">
    <property type="term" value="P:proteolysis"/>
    <property type="evidence" value="ECO:0007669"/>
    <property type="project" value="InterPro"/>
</dbReference>
<dbReference type="AlphaFoldDB" id="A1ZVJ9"/>
<feature type="domain" description="FlgD/Vpr Ig-like" evidence="4">
    <location>
        <begin position="1048"/>
        <end position="1119"/>
    </location>
</feature>
<accession>A1ZVJ9</accession>
<evidence type="ECO:0000313" key="5">
    <source>
        <dbReference type="EMBL" id="EAY25542.1"/>
    </source>
</evidence>
<dbReference type="SUPFAM" id="SSF52129">
    <property type="entry name" value="Caspase-like"/>
    <property type="match status" value="1"/>
</dbReference>
<feature type="domain" description="Gingipain" evidence="3">
    <location>
        <begin position="407"/>
        <end position="774"/>
    </location>
</feature>
<keyword evidence="6" id="KW-1185">Reference proteome</keyword>
<dbReference type="NCBIfam" id="NF033707">
    <property type="entry name" value="T9SS_sortase"/>
    <property type="match status" value="1"/>
</dbReference>
<proteinExistence type="predicted"/>
<dbReference type="Gene3D" id="2.60.40.4070">
    <property type="match status" value="1"/>
</dbReference>
<sequence length="1137" mass="125563">MKYITSLIFACLLLFQHPTQAQNFASSSVLGTGTWYKIGTTQQGIYKIDYNFLKDAGVDVDNINPRNIQLYGNVGGMLPQSNSASRVDDLQENSIWVAGQDDGNFDANDYILFYAQGAVEWTYNATNKLFEHTQNIYSDSVFCFLTIGSNEGKRVQSQENLSGTTQTLTTYDDYQVYEKDERTILEQGSGREWYGEVFDFETNQSFTFDTPGLLANAPLTLTSFVMGRSALDTKFSVSLNGVTLGTQSIAAQPTGTYDVKGINNVRDFTLNTSQLSGLSQLTIDLLYDKNGGSSSGYLNYLRVNYQRQLQLYNNQTTFRAIASLEQPLTAFSVANVGNGAIVWDISNPLHPVNQPYTLSGSNAVFGASTATALKQFVVFQGSDFPTPESVQTLPNQNLHALLPTNLVIIVPEVFLSEAERLAAFRRTNDGLSVTVVKLSQVYNEFSSGKQDVTALRDFARMLYLRDSQVFKYLLLFGDASFDYKDRVANNTNFVPIYESRESLHPILSHSSDDYFGFLEASEGEWTETSLGDHTLEIGIGRLPVKTLEEAANVVTKLIGYANNQSNLGSWRNRVVFVADDGDVNIHQLDADVLAEDIRNNHKNFNVSKLFLDAFEQVSTPNGELAPTLKEALTQNVEKGALIVNYTGHGGEIGWAEEKLLNVPQINDWENYHNLPLFVTATCEFGRYDDPLRVAGAEYILLNPKGGGIGLITTTRPVYSSTNFLLSKAFYAEVFKPIDGAMPRLGDLMIKTKNNSLNGAINRNFALLGDPSLRLAYPKHKVAVTKITNANTGQVVNTISALDKVTVEGEVTNAQDILLDGFEGVLDITIFDKAQELTTLGTESSRIQFKAQNNKIFVGKASVKAGKFTFTFIVPKDIDYKFGEGKWSFYAQANDGVNDAQGAKTDVIIGGTSASITPDDTPPAITLFMNDETFVNGGVVQPSATLIAKLSDENGLNIAQTGVGHEMTAVLDGDLENPWILNDFYEGNLDTYQEGVVQYPVRDLAKGKHTVVVKVWDTHNNSSEASIDFVVTDNAVMAINEVMNYPNPFNQATTFRFDHNRAGEALEVTIQIYNRNGQHVKKLQYTTSKALTRFEGVWDGLDKQGKKIPQGVYVYKITARSVTDGAEEFVVRRLVVLD</sequence>
<organism evidence="5 6">
    <name type="scientific">Microscilla marina ATCC 23134</name>
    <dbReference type="NCBI Taxonomy" id="313606"/>
    <lineage>
        <taxon>Bacteria</taxon>
        <taxon>Pseudomonadati</taxon>
        <taxon>Bacteroidota</taxon>
        <taxon>Cytophagia</taxon>
        <taxon>Cytophagales</taxon>
        <taxon>Microscillaceae</taxon>
        <taxon>Microscilla</taxon>
    </lineage>
</organism>
<evidence type="ECO:0000256" key="1">
    <source>
        <dbReference type="ARBA" id="ARBA00022729"/>
    </source>
</evidence>
<dbReference type="GO" id="GO:0008234">
    <property type="term" value="F:cysteine-type peptidase activity"/>
    <property type="evidence" value="ECO:0007669"/>
    <property type="project" value="InterPro"/>
</dbReference>
<keyword evidence="1 2" id="KW-0732">Signal</keyword>
<dbReference type="InterPro" id="IPR029031">
    <property type="entry name" value="Gingipain_N_sf"/>
</dbReference>
<feature type="signal peptide" evidence="2">
    <location>
        <begin position="1"/>
        <end position="21"/>
    </location>
</feature>
<dbReference type="Pfam" id="PF01364">
    <property type="entry name" value="Peptidase_C25"/>
    <property type="match status" value="1"/>
</dbReference>